<evidence type="ECO:0000313" key="1">
    <source>
        <dbReference type="EMBL" id="GEO14258.1"/>
    </source>
</evidence>
<protein>
    <submittedName>
        <fullName evidence="1">Uncharacterized protein</fullName>
    </submittedName>
</protein>
<reference evidence="1 2" key="1">
    <citation type="submission" date="2019-07" db="EMBL/GenBank/DDBJ databases">
        <title>Whole genome shotgun sequence of Microvirga aerophila NBRC 106136.</title>
        <authorList>
            <person name="Hosoyama A."/>
            <person name="Uohara A."/>
            <person name="Ohji S."/>
            <person name="Ichikawa N."/>
        </authorList>
    </citation>
    <scope>NUCLEOTIDE SEQUENCE [LARGE SCALE GENOMIC DNA]</scope>
    <source>
        <strain evidence="1 2">NBRC 106136</strain>
    </source>
</reference>
<name>A0A512BQN7_9HYPH</name>
<proteinExistence type="predicted"/>
<dbReference type="AlphaFoldDB" id="A0A512BQN7"/>
<accession>A0A512BQN7</accession>
<keyword evidence="2" id="KW-1185">Reference proteome</keyword>
<sequence>MNTVFNISAVAALGSLTAAGCASRSGEVSAAYVSSATYSSYNCRELGQEAQRVSSAAAAAAGVQDSQRTKDTVATTAAIVIFWPAAFFVGGDNAQTAELARLKGHMQAIEEASIQKKCGINFHRA</sequence>
<evidence type="ECO:0000313" key="2">
    <source>
        <dbReference type="Proteomes" id="UP000321085"/>
    </source>
</evidence>
<gene>
    <name evidence="1" type="ORF">MAE02_19540</name>
</gene>
<organism evidence="1 2">
    <name type="scientific">Microvirga aerophila</name>
    <dbReference type="NCBI Taxonomy" id="670291"/>
    <lineage>
        <taxon>Bacteria</taxon>
        <taxon>Pseudomonadati</taxon>
        <taxon>Pseudomonadota</taxon>
        <taxon>Alphaproteobacteria</taxon>
        <taxon>Hyphomicrobiales</taxon>
        <taxon>Methylobacteriaceae</taxon>
        <taxon>Microvirga</taxon>
    </lineage>
</organism>
<dbReference type="RefSeq" id="WP_114186717.1">
    <property type="nucleotide sequence ID" value="NZ_BJYU01000020.1"/>
</dbReference>
<comment type="caution">
    <text evidence="1">The sequence shown here is derived from an EMBL/GenBank/DDBJ whole genome shotgun (WGS) entry which is preliminary data.</text>
</comment>
<dbReference type="Proteomes" id="UP000321085">
    <property type="component" value="Unassembled WGS sequence"/>
</dbReference>
<dbReference type="EMBL" id="BJYU01000020">
    <property type="protein sequence ID" value="GEO14258.1"/>
    <property type="molecule type" value="Genomic_DNA"/>
</dbReference>
<dbReference type="OrthoDB" id="7862470at2"/>